<keyword evidence="4" id="KW-0902">Two-component regulatory system</keyword>
<evidence type="ECO:0000313" key="11">
    <source>
        <dbReference type="EMBL" id="ANF96780.1"/>
    </source>
</evidence>
<feature type="domain" description="HTH araC/xylS-type" evidence="9">
    <location>
        <begin position="437"/>
        <end position="535"/>
    </location>
</feature>
<dbReference type="KEGG" id="pbv:AR543_12695"/>
<dbReference type="EMBL" id="CP013023">
    <property type="protein sequence ID" value="ANF96780.1"/>
    <property type="molecule type" value="Genomic_DNA"/>
</dbReference>
<evidence type="ECO:0000256" key="3">
    <source>
        <dbReference type="ARBA" id="ARBA00022553"/>
    </source>
</evidence>
<evidence type="ECO:0000259" key="9">
    <source>
        <dbReference type="PROSITE" id="PS01124"/>
    </source>
</evidence>
<evidence type="ECO:0000259" key="10">
    <source>
        <dbReference type="PROSITE" id="PS50110"/>
    </source>
</evidence>
<dbReference type="InterPro" id="IPR051552">
    <property type="entry name" value="HptR"/>
</dbReference>
<protein>
    <recommendedName>
        <fullName evidence="13">DNA-binding response regulator</fullName>
    </recommendedName>
</protein>
<evidence type="ECO:0000256" key="1">
    <source>
        <dbReference type="ARBA" id="ARBA00004496"/>
    </source>
</evidence>
<dbReference type="AlphaFoldDB" id="A0A172ZI07"/>
<dbReference type="InterPro" id="IPR020449">
    <property type="entry name" value="Tscrpt_reg_AraC-type_HTH"/>
</dbReference>
<sequence>MVNILLVDDESYVTESLALTIPWEQLRIQQVYRADSVDQALELMHQHEIDIVVTDIRMPDRDGLELLSEISRQWPEVRTMVLTGHSDFEYAQKAIRLKASDYILKPVDDEQFIKSVHTAVQALEEEWDQLDRYNQLSYRRQSELELLREGLLSDLMLGREPGERELLNRLESYEVTLRPGDIVRMLFVPASPSLRGMEESEARLLEYAAANIAAEVLGQQRPLWSGRAPHNGLVMLWKRDEQGIPQQDEQLLEAFVDNANRYLKLQLNVYVSEWIIFPDGLASAYRQLLRFAQGSAVSGDSRVHSVQPQHHTLERPAINKYMEPLYRPPTLIHLLESGQWDTAREKLTGVLDSLESLPLTHEQLYEVYLAVSNALVYMAHHHGHVLPANDSGGLDPFAAQHITGSLDRLRSWCMDVLTRMEGQRSSSVEPSRSRIVKQVQEIVAGHLGQDVSVKNIADRVFLHPVYLSKIYKAETGEGLGDYIIRIRMEKALYLLKHTNHKIYEITAELGYQNPQYFSKLFKKHYGMTPNEFRDK</sequence>
<name>A0A172ZI07_9BACL</name>
<keyword evidence="5" id="KW-0805">Transcription regulation</keyword>
<keyword evidence="7" id="KW-0804">Transcription</keyword>
<evidence type="ECO:0008006" key="13">
    <source>
        <dbReference type="Google" id="ProtNLM"/>
    </source>
</evidence>
<evidence type="ECO:0000256" key="8">
    <source>
        <dbReference type="PROSITE-ProRule" id="PRU00169"/>
    </source>
</evidence>
<gene>
    <name evidence="11" type="ORF">AR543_12695</name>
</gene>
<dbReference type="STRING" id="1616788.AR543_12695"/>
<comment type="subcellular location">
    <subcellularLocation>
        <location evidence="1">Cytoplasm</location>
    </subcellularLocation>
</comment>
<accession>A0A172ZI07</accession>
<dbReference type="RefSeq" id="WP_060534886.1">
    <property type="nucleotide sequence ID" value="NZ_CP013023.1"/>
</dbReference>
<proteinExistence type="predicted"/>
<dbReference type="GO" id="GO:0003700">
    <property type="term" value="F:DNA-binding transcription factor activity"/>
    <property type="evidence" value="ECO:0007669"/>
    <property type="project" value="InterPro"/>
</dbReference>
<dbReference type="PROSITE" id="PS50110">
    <property type="entry name" value="RESPONSE_REGULATORY"/>
    <property type="match status" value="1"/>
</dbReference>
<dbReference type="SUPFAM" id="SSF52172">
    <property type="entry name" value="CheY-like"/>
    <property type="match status" value="1"/>
</dbReference>
<dbReference type="Gene3D" id="3.40.50.2300">
    <property type="match status" value="1"/>
</dbReference>
<dbReference type="PROSITE" id="PS01124">
    <property type="entry name" value="HTH_ARAC_FAMILY_2"/>
    <property type="match status" value="1"/>
</dbReference>
<keyword evidence="3 8" id="KW-0597">Phosphoprotein</keyword>
<dbReference type="PROSITE" id="PS00041">
    <property type="entry name" value="HTH_ARAC_FAMILY_1"/>
    <property type="match status" value="1"/>
</dbReference>
<dbReference type="OrthoDB" id="9794370at2"/>
<organism evidence="11 12">
    <name type="scientific">Paenibacillus bovis</name>
    <dbReference type="NCBI Taxonomy" id="1616788"/>
    <lineage>
        <taxon>Bacteria</taxon>
        <taxon>Bacillati</taxon>
        <taxon>Bacillota</taxon>
        <taxon>Bacilli</taxon>
        <taxon>Bacillales</taxon>
        <taxon>Paenibacillaceae</taxon>
        <taxon>Paenibacillus</taxon>
    </lineage>
</organism>
<dbReference type="Pfam" id="PF12833">
    <property type="entry name" value="HTH_18"/>
    <property type="match status" value="1"/>
</dbReference>
<reference evidence="12" key="1">
    <citation type="submission" date="2015-10" db="EMBL/GenBank/DDBJ databases">
        <title>Genome of Paenibacillus bovis sp. nov.</title>
        <authorList>
            <person name="Wu Z."/>
            <person name="Gao C."/>
            <person name="Liu Z."/>
            <person name="Zheng H."/>
        </authorList>
    </citation>
    <scope>NUCLEOTIDE SEQUENCE [LARGE SCALE GENOMIC DNA]</scope>
    <source>
        <strain evidence="12">BD3526</strain>
    </source>
</reference>
<reference evidence="11 12" key="2">
    <citation type="journal article" date="2016" name="Int. J. Syst. Evol. Microbiol.">
        <title>Paenibacillus bovis sp. nov., isolated from raw yak (Bos grunniens) milk.</title>
        <authorList>
            <person name="Gao C."/>
            <person name="Han J."/>
            <person name="Liu Z."/>
            <person name="Xu X."/>
            <person name="Hang F."/>
            <person name="Wu Z."/>
        </authorList>
    </citation>
    <scope>NUCLEOTIDE SEQUENCE [LARGE SCALE GENOMIC DNA]</scope>
    <source>
        <strain evidence="11 12">BD3526</strain>
    </source>
</reference>
<feature type="modified residue" description="4-aspartylphosphate" evidence="8">
    <location>
        <position position="55"/>
    </location>
</feature>
<evidence type="ECO:0000313" key="12">
    <source>
        <dbReference type="Proteomes" id="UP000078148"/>
    </source>
</evidence>
<dbReference type="PRINTS" id="PR00032">
    <property type="entry name" value="HTHARAC"/>
</dbReference>
<feature type="domain" description="Response regulatory" evidence="10">
    <location>
        <begin position="3"/>
        <end position="120"/>
    </location>
</feature>
<keyword evidence="2" id="KW-0963">Cytoplasm</keyword>
<dbReference type="Proteomes" id="UP000078148">
    <property type="component" value="Chromosome"/>
</dbReference>
<dbReference type="GO" id="GO:0005737">
    <property type="term" value="C:cytoplasm"/>
    <property type="evidence" value="ECO:0007669"/>
    <property type="project" value="UniProtKB-SubCell"/>
</dbReference>
<dbReference type="InterPro" id="IPR018062">
    <property type="entry name" value="HTH_AraC-typ_CS"/>
</dbReference>
<evidence type="ECO:0000256" key="5">
    <source>
        <dbReference type="ARBA" id="ARBA00023015"/>
    </source>
</evidence>
<dbReference type="InterPro" id="IPR001789">
    <property type="entry name" value="Sig_transdc_resp-reg_receiver"/>
</dbReference>
<keyword evidence="12" id="KW-1185">Reference proteome</keyword>
<dbReference type="InterPro" id="IPR018060">
    <property type="entry name" value="HTH_AraC"/>
</dbReference>
<dbReference type="CDD" id="cd17536">
    <property type="entry name" value="REC_YesN-like"/>
    <property type="match status" value="1"/>
</dbReference>
<dbReference type="PANTHER" id="PTHR42713:SF3">
    <property type="entry name" value="TRANSCRIPTIONAL REGULATORY PROTEIN HPTR"/>
    <property type="match status" value="1"/>
</dbReference>
<dbReference type="GO" id="GO:0000160">
    <property type="term" value="P:phosphorelay signal transduction system"/>
    <property type="evidence" value="ECO:0007669"/>
    <property type="project" value="UniProtKB-KW"/>
</dbReference>
<evidence type="ECO:0000256" key="2">
    <source>
        <dbReference type="ARBA" id="ARBA00022490"/>
    </source>
</evidence>
<dbReference type="SMART" id="SM00448">
    <property type="entry name" value="REC"/>
    <property type="match status" value="1"/>
</dbReference>
<dbReference type="GO" id="GO:0043565">
    <property type="term" value="F:sequence-specific DNA binding"/>
    <property type="evidence" value="ECO:0007669"/>
    <property type="project" value="InterPro"/>
</dbReference>
<keyword evidence="6" id="KW-0238">DNA-binding</keyword>
<evidence type="ECO:0000256" key="4">
    <source>
        <dbReference type="ARBA" id="ARBA00023012"/>
    </source>
</evidence>
<dbReference type="SUPFAM" id="SSF46689">
    <property type="entry name" value="Homeodomain-like"/>
    <property type="match status" value="2"/>
</dbReference>
<evidence type="ECO:0000256" key="7">
    <source>
        <dbReference type="ARBA" id="ARBA00023163"/>
    </source>
</evidence>
<dbReference type="SMART" id="SM00342">
    <property type="entry name" value="HTH_ARAC"/>
    <property type="match status" value="1"/>
</dbReference>
<evidence type="ECO:0000256" key="6">
    <source>
        <dbReference type="ARBA" id="ARBA00023125"/>
    </source>
</evidence>
<dbReference type="Gene3D" id="1.10.10.60">
    <property type="entry name" value="Homeodomain-like"/>
    <property type="match status" value="2"/>
</dbReference>
<dbReference type="InterPro" id="IPR011006">
    <property type="entry name" value="CheY-like_superfamily"/>
</dbReference>
<dbReference type="InterPro" id="IPR009057">
    <property type="entry name" value="Homeodomain-like_sf"/>
</dbReference>
<dbReference type="Pfam" id="PF00072">
    <property type="entry name" value="Response_reg"/>
    <property type="match status" value="1"/>
</dbReference>
<dbReference type="PANTHER" id="PTHR42713">
    <property type="entry name" value="HISTIDINE KINASE-RELATED"/>
    <property type="match status" value="1"/>
</dbReference>